<dbReference type="GO" id="GO:0016740">
    <property type="term" value="F:transferase activity"/>
    <property type="evidence" value="ECO:0007669"/>
    <property type="project" value="UniProtKB-KW"/>
</dbReference>
<dbReference type="PANTHER" id="PTHR46310:SF7">
    <property type="entry name" value="AMIDASE 1"/>
    <property type="match status" value="1"/>
</dbReference>
<dbReference type="Pfam" id="PF01425">
    <property type="entry name" value="Amidase"/>
    <property type="match status" value="1"/>
</dbReference>
<evidence type="ECO:0000313" key="4">
    <source>
        <dbReference type="Proteomes" id="UP000216451"/>
    </source>
</evidence>
<keyword evidence="4" id="KW-1185">Reference proteome</keyword>
<dbReference type="EMBL" id="MWXA01000002">
    <property type="protein sequence ID" value="OZG68424.1"/>
    <property type="molecule type" value="Genomic_DNA"/>
</dbReference>
<evidence type="ECO:0000313" key="3">
    <source>
        <dbReference type="EMBL" id="OZG68424.1"/>
    </source>
</evidence>
<name>A0A261GAI7_9BIFI</name>
<dbReference type="PROSITE" id="PS00571">
    <property type="entry name" value="AMIDASES"/>
    <property type="match status" value="1"/>
</dbReference>
<dbReference type="InterPro" id="IPR023631">
    <property type="entry name" value="Amidase_dom"/>
</dbReference>
<feature type="compositionally biased region" description="Polar residues" evidence="1">
    <location>
        <begin position="1"/>
        <end position="10"/>
    </location>
</feature>
<dbReference type="InterPro" id="IPR036928">
    <property type="entry name" value="AS_sf"/>
</dbReference>
<dbReference type="InterPro" id="IPR020556">
    <property type="entry name" value="Amidase_CS"/>
</dbReference>
<sequence length="457" mass="48275">MEQAMNGSSRQDCKADRTLQPSEDVSARMPDLSSAPDHEAAGGPHSQQSQDHKFIDPSVWRIVGNPLVPPVHDGPLHDLGVAVKDLFAVQGFAIGAGNPKFLSEARIQKNHASAVRSLLEAGAHVVGIAQTDEFAYSLSGVNIHYGAAPNPSAPGRISGGSSSGPATAVSGGQAEIGLGTDTAGSIRVPAAYQGLWGIRTSTGRIQRDGVHPLSPSFDTVGILARDAHTLAIAAEQLMPEPDRAAPAGVKTDVLLDSCVDEDVRIAFSQWRSTALRNLHTHDCEIHDSTITANSGELAITHDMLDAWLTIFNTVRGYEAWKAHGGWVSNHWNDMDPQIASRFERDMHITAEDYENFCVTFADARAEIRNLLGNHLLLIPTVSCVAPLAGDSDESIQAIAHARAETMLLTTIAGIAGLPAVNIPIRTKAGLPCGACLIGPSGSDKGVIAAAEHLAKNV</sequence>
<dbReference type="Proteomes" id="UP000216451">
    <property type="component" value="Unassembled WGS sequence"/>
</dbReference>
<feature type="region of interest" description="Disordered" evidence="1">
    <location>
        <begin position="1"/>
        <end position="51"/>
    </location>
</feature>
<dbReference type="SUPFAM" id="SSF75304">
    <property type="entry name" value="Amidase signature (AS) enzymes"/>
    <property type="match status" value="1"/>
</dbReference>
<evidence type="ECO:0000256" key="1">
    <source>
        <dbReference type="SAM" id="MobiDB-lite"/>
    </source>
</evidence>
<feature type="domain" description="Amidase" evidence="2">
    <location>
        <begin position="73"/>
        <end position="238"/>
    </location>
</feature>
<evidence type="ECO:0000259" key="2">
    <source>
        <dbReference type="Pfam" id="PF01425"/>
    </source>
</evidence>
<dbReference type="PANTHER" id="PTHR46310">
    <property type="entry name" value="AMIDASE 1"/>
    <property type="match status" value="1"/>
</dbReference>
<dbReference type="AlphaFoldDB" id="A0A261GAI7"/>
<reference evidence="3 4" key="1">
    <citation type="journal article" date="2017" name="BMC Genomics">
        <title>Comparative genomic and phylogenomic analyses of the Bifidobacteriaceae family.</title>
        <authorList>
            <person name="Lugli G.A."/>
            <person name="Milani C."/>
            <person name="Turroni F."/>
            <person name="Duranti S."/>
            <person name="Mancabelli L."/>
            <person name="Mangifesta M."/>
            <person name="Ferrario C."/>
            <person name="Modesto M."/>
            <person name="Mattarelli P."/>
            <person name="Jiri K."/>
            <person name="van Sinderen D."/>
            <person name="Ventura M."/>
        </authorList>
    </citation>
    <scope>NUCLEOTIDE SEQUENCE [LARGE SCALE GENOMIC DNA]</scope>
    <source>
        <strain evidence="3 4">LMG 28769</strain>
    </source>
</reference>
<protein>
    <submittedName>
        <fullName evidence="3">Aspartyl/glutamyl-tRNA(Asn/Gln) amidotransferase subunit A</fullName>
    </submittedName>
</protein>
<accession>A0A261GAI7</accession>
<proteinExistence type="predicted"/>
<comment type="caution">
    <text evidence="3">The sequence shown here is derived from an EMBL/GenBank/DDBJ whole genome shotgun (WGS) entry which is preliminary data.</text>
</comment>
<dbReference type="Gene3D" id="3.90.1300.10">
    <property type="entry name" value="Amidase signature (AS) domain"/>
    <property type="match status" value="1"/>
</dbReference>
<keyword evidence="3" id="KW-0808">Transferase</keyword>
<organism evidence="3 4">
    <name type="scientific">Bifidobacterium aquikefiri</name>
    <dbReference type="NCBI Taxonomy" id="1653207"/>
    <lineage>
        <taxon>Bacteria</taxon>
        <taxon>Bacillati</taxon>
        <taxon>Actinomycetota</taxon>
        <taxon>Actinomycetes</taxon>
        <taxon>Bifidobacteriales</taxon>
        <taxon>Bifidobacteriaceae</taxon>
        <taxon>Bifidobacterium</taxon>
    </lineage>
</organism>
<gene>
    <name evidence="3" type="ORF">BAQU_0241</name>
</gene>